<feature type="compositionally biased region" description="Acidic residues" evidence="1">
    <location>
        <begin position="45"/>
        <end position="62"/>
    </location>
</feature>
<keyword evidence="4" id="KW-1185">Reference proteome</keyword>
<feature type="chain" id="PRO_5042136733" description="Lipoprotein" evidence="2">
    <location>
        <begin position="26"/>
        <end position="300"/>
    </location>
</feature>
<evidence type="ECO:0000313" key="3">
    <source>
        <dbReference type="EMBL" id="MCC2231692.1"/>
    </source>
</evidence>
<comment type="caution">
    <text evidence="3">The sequence shown here is derived from an EMBL/GenBank/DDBJ whole genome shotgun (WGS) entry which is preliminary data.</text>
</comment>
<feature type="signal peptide" evidence="2">
    <location>
        <begin position="1"/>
        <end position="25"/>
    </location>
</feature>
<dbReference type="RefSeq" id="WP_308454211.1">
    <property type="nucleotide sequence ID" value="NZ_JAJEQR010000036.1"/>
</dbReference>
<evidence type="ECO:0008006" key="5">
    <source>
        <dbReference type="Google" id="ProtNLM"/>
    </source>
</evidence>
<name>A0AAE3EB23_9FIRM</name>
<dbReference type="PROSITE" id="PS51257">
    <property type="entry name" value="PROKAR_LIPOPROTEIN"/>
    <property type="match status" value="1"/>
</dbReference>
<protein>
    <recommendedName>
        <fullName evidence="5">Lipoprotein</fullName>
    </recommendedName>
</protein>
<keyword evidence="2" id="KW-0732">Signal</keyword>
<evidence type="ECO:0000256" key="1">
    <source>
        <dbReference type="SAM" id="MobiDB-lite"/>
    </source>
</evidence>
<dbReference type="Proteomes" id="UP001198182">
    <property type="component" value="Unassembled WGS sequence"/>
</dbReference>
<evidence type="ECO:0000313" key="4">
    <source>
        <dbReference type="Proteomes" id="UP001198182"/>
    </source>
</evidence>
<proteinExistence type="predicted"/>
<evidence type="ECO:0000256" key="2">
    <source>
        <dbReference type="SAM" id="SignalP"/>
    </source>
</evidence>
<accession>A0AAE3EB23</accession>
<feature type="region of interest" description="Disordered" evidence="1">
    <location>
        <begin position="40"/>
        <end position="78"/>
    </location>
</feature>
<gene>
    <name evidence="3" type="ORF">LKD81_11905</name>
</gene>
<dbReference type="EMBL" id="JAJEQR010000036">
    <property type="protein sequence ID" value="MCC2231692.1"/>
    <property type="molecule type" value="Genomic_DNA"/>
</dbReference>
<feature type="compositionally biased region" description="Low complexity" evidence="1">
    <location>
        <begin position="63"/>
        <end position="78"/>
    </location>
</feature>
<dbReference type="AlphaFoldDB" id="A0AAE3EB23"/>
<sequence>MKKKIIAVILTAALAVSVCACSSKAAETTAAEAETIQAISAETVPETEESSSEAAATEESESESNSVSDTSAAETTAAAASSVDEAALKLYQDAMAKTAAAGAMNTTTKMELTTNDQSVSIDMQMITVPSGDDGKLAAKGTLASNGVSMDVEYYYTDGFYYTNAMGQKAKAASTYAEAVADSNMADAFNLGDVTSDSFNSMTAQAQADGTTLITAVFSMEDDTETAEGKVEVLVDKDGYAIRQSIQLQASTVENNTEINTSADMTLTVNAYGDNVKIELPDLSDYAAESTETETETSAAQ</sequence>
<reference evidence="3" key="1">
    <citation type="submission" date="2021-10" db="EMBL/GenBank/DDBJ databases">
        <title>Anaerobic single-cell dispensing facilitates the cultivation of human gut bacteria.</title>
        <authorList>
            <person name="Afrizal A."/>
        </authorList>
    </citation>
    <scope>NUCLEOTIDE SEQUENCE</scope>
    <source>
        <strain evidence="3">CLA-AA-H215</strain>
    </source>
</reference>
<organism evidence="3 4">
    <name type="scientific">Hominifimenecus microfluidus</name>
    <dbReference type="NCBI Taxonomy" id="2885348"/>
    <lineage>
        <taxon>Bacteria</taxon>
        <taxon>Bacillati</taxon>
        <taxon>Bacillota</taxon>
        <taxon>Clostridia</taxon>
        <taxon>Lachnospirales</taxon>
        <taxon>Lachnospiraceae</taxon>
        <taxon>Hominifimenecus</taxon>
    </lineage>
</organism>